<proteinExistence type="predicted"/>
<organism evidence="1 2">
    <name type="scientific">Taxus chinensis</name>
    <name type="common">Chinese yew</name>
    <name type="synonym">Taxus wallichiana var. chinensis</name>
    <dbReference type="NCBI Taxonomy" id="29808"/>
    <lineage>
        <taxon>Eukaryota</taxon>
        <taxon>Viridiplantae</taxon>
        <taxon>Streptophyta</taxon>
        <taxon>Embryophyta</taxon>
        <taxon>Tracheophyta</taxon>
        <taxon>Spermatophyta</taxon>
        <taxon>Pinopsida</taxon>
        <taxon>Pinidae</taxon>
        <taxon>Conifers II</taxon>
        <taxon>Cupressales</taxon>
        <taxon>Taxaceae</taxon>
        <taxon>Taxus</taxon>
    </lineage>
</organism>
<feature type="non-terminal residue" evidence="1">
    <location>
        <position position="1"/>
    </location>
</feature>
<keyword evidence="2" id="KW-1185">Reference proteome</keyword>
<evidence type="ECO:0000313" key="1">
    <source>
        <dbReference type="EMBL" id="KAH9297094.1"/>
    </source>
</evidence>
<evidence type="ECO:0000313" key="2">
    <source>
        <dbReference type="Proteomes" id="UP000824469"/>
    </source>
</evidence>
<comment type="caution">
    <text evidence="1">The sequence shown here is derived from an EMBL/GenBank/DDBJ whole genome shotgun (WGS) entry which is preliminary data.</text>
</comment>
<dbReference type="Proteomes" id="UP000824469">
    <property type="component" value="Unassembled WGS sequence"/>
</dbReference>
<dbReference type="EMBL" id="JAHRHJ020000010">
    <property type="protein sequence ID" value="KAH9297094.1"/>
    <property type="molecule type" value="Genomic_DNA"/>
</dbReference>
<reference evidence="1 2" key="1">
    <citation type="journal article" date="2021" name="Nat. Plants">
        <title>The Taxus genome provides insights into paclitaxel biosynthesis.</title>
        <authorList>
            <person name="Xiong X."/>
            <person name="Gou J."/>
            <person name="Liao Q."/>
            <person name="Li Y."/>
            <person name="Zhou Q."/>
            <person name="Bi G."/>
            <person name="Li C."/>
            <person name="Du R."/>
            <person name="Wang X."/>
            <person name="Sun T."/>
            <person name="Guo L."/>
            <person name="Liang H."/>
            <person name="Lu P."/>
            <person name="Wu Y."/>
            <person name="Zhang Z."/>
            <person name="Ro D.K."/>
            <person name="Shang Y."/>
            <person name="Huang S."/>
            <person name="Yan J."/>
        </authorList>
    </citation>
    <scope>NUCLEOTIDE SEQUENCE [LARGE SCALE GENOMIC DNA]</scope>
    <source>
        <strain evidence="1">Ta-2019</strain>
    </source>
</reference>
<name>A0AA38CG94_TAXCH</name>
<protein>
    <submittedName>
        <fullName evidence="1">Uncharacterized protein</fullName>
    </submittedName>
</protein>
<dbReference type="AlphaFoldDB" id="A0AA38CG94"/>
<accession>A0AA38CG94</accession>
<gene>
    <name evidence="1" type="ORF">KI387_028776</name>
</gene>
<sequence length="56" mass="5897">GCVRLGMGKVPSVGEDLAKLIEVDEAFGRCEGGEGENMGILSFCKHFGYMVEVSGS</sequence>
<feature type="non-terminal residue" evidence="1">
    <location>
        <position position="56"/>
    </location>
</feature>